<organism evidence="1">
    <name type="scientific">Myoviridae sp. ctZgq1</name>
    <dbReference type="NCBI Taxonomy" id="2826666"/>
    <lineage>
        <taxon>Viruses</taxon>
        <taxon>Duplodnaviria</taxon>
        <taxon>Heunggongvirae</taxon>
        <taxon>Uroviricota</taxon>
        <taxon>Caudoviricetes</taxon>
    </lineage>
</organism>
<reference evidence="1" key="1">
    <citation type="journal article" date="2021" name="Proc. Natl. Acad. Sci. U.S.A.">
        <title>A Catalog of Tens of Thousands of Viruses from Human Metagenomes Reveals Hidden Associations with Chronic Diseases.</title>
        <authorList>
            <person name="Tisza M.J."/>
            <person name="Buck C.B."/>
        </authorList>
    </citation>
    <scope>NUCLEOTIDE SEQUENCE</scope>
    <source>
        <strain evidence="1">CtZgq1</strain>
    </source>
</reference>
<proteinExistence type="predicted"/>
<sequence length="214" mass="25263">MSELLKQIYLEALIKTGFNKRFIELKKNPELLEEVFKVLSSHAMRKLVKNRDKVPNISAECLHALEIASKYYGGEYNEDKQSRLADEVTQYIQEDFNSRAKILLELDEHRMKMTKALAHEQKEIIEVNEGFMPVFVSAESFDDEIVFKFEDKIYWVRTKTKDIKDEPILMECVDILLSIEPSFEEDFEELYKGLCFKKADIDTKEFEHYKKLLS</sequence>
<evidence type="ECO:0000313" key="1">
    <source>
        <dbReference type="EMBL" id="DAD74644.1"/>
    </source>
</evidence>
<dbReference type="EMBL" id="BK014762">
    <property type="protein sequence ID" value="DAD74644.1"/>
    <property type="molecule type" value="Genomic_DNA"/>
</dbReference>
<name>A0A8S5LXE9_9CAUD</name>
<protein>
    <submittedName>
        <fullName evidence="1">Uncharacterized protein</fullName>
    </submittedName>
</protein>
<accession>A0A8S5LXE9</accession>